<sequence>MFVTVRGIESLGENFKFPTCPGFLNIFHPYDPVAYRIEPLINTAFENIPPFQVPHHKGRKRMHLELKDTMAHVGAALKTHLVNSVRNTWNTVYQLAMFSKATSGRSIEYDSRIKLDQKSQTQQADSTSNSKAFQRTSEYLNIKPGILNKGNRVDCVLQEAPIESFNEYLFAVGSHLCYWESEDTILLVLKEIYSIQGVSPDNQIQHAILPFDIHDSDNSNYPTSMQFEEPPGFNMSFGSLSSLYDDKC</sequence>
<proteinExistence type="inferred from homology"/>
<dbReference type="Pfam" id="PF02862">
    <property type="entry name" value="DDHD"/>
    <property type="match status" value="1"/>
</dbReference>
<reference evidence="3" key="1">
    <citation type="submission" date="2018-04" db="EMBL/GenBank/DDBJ databases">
        <title>Transcriptome of Schizaphis graminum biotype I.</title>
        <authorList>
            <person name="Scully E.D."/>
            <person name="Geib S.M."/>
            <person name="Palmer N.A."/>
            <person name="Koch K."/>
            <person name="Bradshaw J."/>
            <person name="Heng-Moss T."/>
            <person name="Sarath G."/>
        </authorList>
    </citation>
    <scope>NUCLEOTIDE SEQUENCE</scope>
</reference>
<evidence type="ECO:0000256" key="1">
    <source>
        <dbReference type="ARBA" id="ARBA00038464"/>
    </source>
</evidence>
<dbReference type="PANTHER" id="PTHR23509:SF10">
    <property type="entry name" value="LD21067P"/>
    <property type="match status" value="1"/>
</dbReference>
<dbReference type="GO" id="GO:0004620">
    <property type="term" value="F:phospholipase activity"/>
    <property type="evidence" value="ECO:0007669"/>
    <property type="project" value="TreeGrafter"/>
</dbReference>
<comment type="similarity">
    <text evidence="1">Belongs to the PA-PLA1 family.</text>
</comment>
<dbReference type="InterPro" id="IPR004177">
    <property type="entry name" value="DDHD_dom"/>
</dbReference>
<dbReference type="GO" id="GO:0030134">
    <property type="term" value="C:COPII-coated ER to Golgi transport vesicle"/>
    <property type="evidence" value="ECO:0007669"/>
    <property type="project" value="TreeGrafter"/>
</dbReference>
<accession>A0A2S2NRG8</accession>
<dbReference type="SMART" id="SM01127">
    <property type="entry name" value="DDHD"/>
    <property type="match status" value="1"/>
</dbReference>
<feature type="domain" description="DDHD" evidence="2">
    <location>
        <begin position="1"/>
        <end position="194"/>
    </location>
</feature>
<gene>
    <name evidence="3" type="primary">DDHD2_1</name>
    <name evidence="3" type="ORF">g.63007</name>
</gene>
<dbReference type="PANTHER" id="PTHR23509">
    <property type="entry name" value="PA-PL1 PHOSPHOLIPASE FAMILY"/>
    <property type="match status" value="1"/>
</dbReference>
<protein>
    <submittedName>
        <fullName evidence="3">Phospholipase DDHD2</fullName>
    </submittedName>
</protein>
<dbReference type="GO" id="GO:0046872">
    <property type="term" value="F:metal ion binding"/>
    <property type="evidence" value="ECO:0007669"/>
    <property type="project" value="InterPro"/>
</dbReference>
<dbReference type="EMBL" id="GGMR01007150">
    <property type="protein sequence ID" value="MBY19769.1"/>
    <property type="molecule type" value="Transcribed_RNA"/>
</dbReference>
<evidence type="ECO:0000313" key="3">
    <source>
        <dbReference type="EMBL" id="MBY19769.1"/>
    </source>
</evidence>
<name>A0A2S2NRG8_SCHGA</name>
<dbReference type="PROSITE" id="PS51043">
    <property type="entry name" value="DDHD"/>
    <property type="match status" value="1"/>
</dbReference>
<dbReference type="AlphaFoldDB" id="A0A2S2NRG8"/>
<organism evidence="3">
    <name type="scientific">Schizaphis graminum</name>
    <name type="common">Green bug aphid</name>
    <dbReference type="NCBI Taxonomy" id="13262"/>
    <lineage>
        <taxon>Eukaryota</taxon>
        <taxon>Metazoa</taxon>
        <taxon>Ecdysozoa</taxon>
        <taxon>Arthropoda</taxon>
        <taxon>Hexapoda</taxon>
        <taxon>Insecta</taxon>
        <taxon>Pterygota</taxon>
        <taxon>Neoptera</taxon>
        <taxon>Paraneoptera</taxon>
        <taxon>Hemiptera</taxon>
        <taxon>Sternorrhyncha</taxon>
        <taxon>Aphidomorpha</taxon>
        <taxon>Aphidoidea</taxon>
        <taxon>Aphididae</taxon>
        <taxon>Aphidini</taxon>
        <taxon>Schizaphis</taxon>
    </lineage>
</organism>
<evidence type="ECO:0000259" key="2">
    <source>
        <dbReference type="PROSITE" id="PS51043"/>
    </source>
</evidence>
<dbReference type="InterPro" id="IPR058055">
    <property type="entry name" value="PA-PLA1"/>
</dbReference>